<sequence>MGNYVKRDDLLPIESKISFIEKLVCSKMDKLKLQDETSSEDTSKTNDNCTEWWCPKHSQFLEILKGIKIGEQTVEDKYLIRKAQSRFYYWTPRCPTHNRKRGGVIHYQQPKCWP</sequence>
<dbReference type="Proteomes" id="UP000007819">
    <property type="component" value="Chromosome A2"/>
</dbReference>
<dbReference type="AlphaFoldDB" id="A0A8R2NUZ4"/>
<accession>A0A8R2NUZ4</accession>
<dbReference type="EnsemblMetazoa" id="XM_029490922.1">
    <property type="protein sequence ID" value="XP_029346782.1"/>
    <property type="gene ID" value="LOC107883031"/>
</dbReference>
<reference evidence="2" key="1">
    <citation type="submission" date="2010-06" db="EMBL/GenBank/DDBJ databases">
        <authorList>
            <person name="Jiang H."/>
            <person name="Abraham K."/>
            <person name="Ali S."/>
            <person name="Alsbrooks S.L."/>
            <person name="Anim B.N."/>
            <person name="Anosike U.S."/>
            <person name="Attaway T."/>
            <person name="Bandaranaike D.P."/>
            <person name="Battles P.K."/>
            <person name="Bell S.N."/>
            <person name="Bell A.V."/>
            <person name="Beltran B."/>
            <person name="Bickham C."/>
            <person name="Bustamante Y."/>
            <person name="Caleb T."/>
            <person name="Canada A."/>
            <person name="Cardenas V."/>
            <person name="Carter K."/>
            <person name="Chacko J."/>
            <person name="Chandrabose M.N."/>
            <person name="Chavez D."/>
            <person name="Chavez A."/>
            <person name="Chen L."/>
            <person name="Chu H.-S."/>
            <person name="Claassen K.J."/>
            <person name="Cockrell R."/>
            <person name="Collins M."/>
            <person name="Cooper J.A."/>
            <person name="Cree A."/>
            <person name="Curry S.M."/>
            <person name="Da Y."/>
            <person name="Dao M.D."/>
            <person name="Das B."/>
            <person name="Davila M.-L."/>
            <person name="Davy-Carroll L."/>
            <person name="Denson S."/>
            <person name="Dinh H."/>
            <person name="Ebong V.E."/>
            <person name="Edwards J.R."/>
            <person name="Egan A."/>
            <person name="El-Daye J."/>
            <person name="Escobedo L."/>
            <person name="Fernandez S."/>
            <person name="Fernando P.R."/>
            <person name="Flagg N."/>
            <person name="Forbes L.D."/>
            <person name="Fowler R.G."/>
            <person name="Fu Q."/>
            <person name="Gabisi R.A."/>
            <person name="Ganer J."/>
            <person name="Garbino Pronczuk A."/>
            <person name="Garcia R.M."/>
            <person name="Garner T."/>
            <person name="Garrett T.E."/>
            <person name="Gonzalez D.A."/>
            <person name="Hamid H."/>
            <person name="Hawkins E.S."/>
            <person name="Hirani K."/>
            <person name="Hogues M.E."/>
            <person name="Hollins B."/>
            <person name="Hsiao C.-H."/>
            <person name="Jabil R."/>
            <person name="James M.L."/>
            <person name="Jhangiani S.N."/>
            <person name="Johnson B."/>
            <person name="Johnson Q."/>
            <person name="Joshi V."/>
            <person name="Kalu J.B."/>
            <person name="Kam C."/>
            <person name="Kashfia A."/>
            <person name="Keebler J."/>
            <person name="Kisamo H."/>
            <person name="Kovar C.L."/>
            <person name="Lago L.A."/>
            <person name="Lai C.-Y."/>
            <person name="Laidlaw J."/>
            <person name="Lara F."/>
            <person name="Le T.-K."/>
            <person name="Lee S.L."/>
            <person name="Legall F.H."/>
            <person name="Lemon S.J."/>
            <person name="Lewis L.R."/>
            <person name="Li B."/>
            <person name="Liu Y."/>
            <person name="Liu Y.-S."/>
            <person name="Lopez J."/>
            <person name="Lozado R.J."/>
            <person name="Lu J."/>
            <person name="Madu R.C."/>
            <person name="Maheshwari M."/>
            <person name="Maheshwari R."/>
            <person name="Malloy K."/>
            <person name="Martinez E."/>
            <person name="Mathew T."/>
            <person name="Mercado I.C."/>
            <person name="Mercado C."/>
            <person name="Meyer B."/>
            <person name="Montgomery K."/>
            <person name="Morgan M.B."/>
            <person name="Munidasa M."/>
            <person name="Nazareth L.V."/>
            <person name="Nelson J."/>
            <person name="Ng B.M."/>
            <person name="Nguyen N.B."/>
            <person name="Nguyen P.Q."/>
            <person name="Nguyen T."/>
            <person name="Obregon M."/>
            <person name="Okwuonu G.O."/>
            <person name="Onwere C.G."/>
            <person name="Orozco G."/>
            <person name="Parra A."/>
            <person name="Patel S."/>
            <person name="Patil S."/>
            <person name="Perez A."/>
            <person name="Perez Y."/>
            <person name="Pham C."/>
            <person name="Primus E.L."/>
            <person name="Pu L.-L."/>
            <person name="Puazo M."/>
            <person name="Qin X."/>
            <person name="Quiroz J.B."/>
            <person name="Reese J."/>
            <person name="Richards S."/>
            <person name="Rives C.M."/>
            <person name="Robberts R."/>
            <person name="Ruiz S.J."/>
            <person name="Ruiz M.J."/>
            <person name="Santibanez J."/>
            <person name="Schneider B.W."/>
            <person name="Sisson I."/>
            <person name="Smith M."/>
            <person name="Sodergren E."/>
            <person name="Song X.-Z."/>
            <person name="Song B.B."/>
            <person name="Summersgill H."/>
            <person name="Thelus R."/>
            <person name="Thornton R.D."/>
            <person name="Trejos Z.Y."/>
            <person name="Usmani K."/>
            <person name="Vattathil S."/>
            <person name="Villasana D."/>
            <person name="Walker D.L."/>
            <person name="Wang S."/>
            <person name="Wang K."/>
            <person name="White C.S."/>
            <person name="Williams A.C."/>
            <person name="Williamson J."/>
            <person name="Wilson K."/>
            <person name="Woghiren I.O."/>
            <person name="Woodworth J.R."/>
            <person name="Worley K.C."/>
            <person name="Wright R.A."/>
            <person name="Wu W."/>
            <person name="Young L."/>
            <person name="Zhang L."/>
            <person name="Zhang J."/>
            <person name="Zhu Y."/>
            <person name="Muzny D.M."/>
            <person name="Weinstock G."/>
            <person name="Gibbs R.A."/>
        </authorList>
    </citation>
    <scope>NUCLEOTIDE SEQUENCE [LARGE SCALE GENOMIC DNA]</scope>
    <source>
        <strain evidence="2">LSR1</strain>
    </source>
</reference>
<dbReference type="RefSeq" id="XP_029346782.1">
    <property type="nucleotide sequence ID" value="XM_029490922.1"/>
</dbReference>
<evidence type="ECO:0000313" key="1">
    <source>
        <dbReference type="EnsemblMetazoa" id="XP_029346782.1"/>
    </source>
</evidence>
<keyword evidence="2" id="KW-1185">Reference proteome</keyword>
<organism evidence="1 2">
    <name type="scientific">Acyrthosiphon pisum</name>
    <name type="common">Pea aphid</name>
    <dbReference type="NCBI Taxonomy" id="7029"/>
    <lineage>
        <taxon>Eukaryota</taxon>
        <taxon>Metazoa</taxon>
        <taxon>Ecdysozoa</taxon>
        <taxon>Arthropoda</taxon>
        <taxon>Hexapoda</taxon>
        <taxon>Insecta</taxon>
        <taxon>Pterygota</taxon>
        <taxon>Neoptera</taxon>
        <taxon>Paraneoptera</taxon>
        <taxon>Hemiptera</taxon>
        <taxon>Sternorrhyncha</taxon>
        <taxon>Aphidomorpha</taxon>
        <taxon>Aphidoidea</taxon>
        <taxon>Aphididae</taxon>
        <taxon>Macrosiphini</taxon>
        <taxon>Acyrthosiphon</taxon>
    </lineage>
</organism>
<dbReference type="KEGG" id="api:107883031"/>
<protein>
    <submittedName>
        <fullName evidence="1">Uncharacterized protein</fullName>
    </submittedName>
</protein>
<proteinExistence type="predicted"/>
<evidence type="ECO:0000313" key="2">
    <source>
        <dbReference type="Proteomes" id="UP000007819"/>
    </source>
</evidence>
<dbReference type="OrthoDB" id="6606265at2759"/>
<reference evidence="1" key="2">
    <citation type="submission" date="2022-06" db="UniProtKB">
        <authorList>
            <consortium name="EnsemblMetazoa"/>
        </authorList>
    </citation>
    <scope>IDENTIFICATION</scope>
</reference>
<name>A0A8R2NUZ4_ACYPI</name>
<dbReference type="GeneID" id="107883031"/>